<dbReference type="GO" id="GO:0038023">
    <property type="term" value="F:signaling receptor activity"/>
    <property type="evidence" value="ECO:0007669"/>
    <property type="project" value="TreeGrafter"/>
</dbReference>
<evidence type="ECO:0000256" key="7">
    <source>
        <dbReference type="SAM" id="SignalP"/>
    </source>
</evidence>
<sequence>MVRTLITTILFAIFFVLSQAASLESRSAKKSGHATFYSVKKSGEPSCGGKADNDDLVVALSKHRMGKKEKKLCGEKIKVQGKSGSVTVKVIDTCPECDKNDIDLSPAAFKKIAHKKEGRVKGNHLHLIFQMRTNKYESEIMLSSVNKKMKEIEQEETLLQYVDDQMHETWDSAKAAMIGAQRLLLFHELPKEWQENEYVLSGYRFYQTSQACLKSIFMIHNETANIWSHLLGFLFMSWLCIYGFNTHFPNATWTDRTVLITFCVASLKCLFCSFVYHTFICHSHRQVKLFTATLDYMGIAFLITASVLVSEYYGFYCRPLMRNRYMTFTLLLGSVGMFAPFLKRWDTKQYRPLRIAVFVSMAVSSAVPVIHLYCLNGFKSSCEFFDLAGLSVLMYILGVVVYANRFPERMYPGEFDSIGLTSHAIWHVFVCFGIFFHYLATLRFYSNRHTYGCGILPGRDH</sequence>
<feature type="signal peptide" evidence="7">
    <location>
        <begin position="1"/>
        <end position="20"/>
    </location>
</feature>
<keyword evidence="2 6" id="KW-0812">Transmembrane</keyword>
<keyword evidence="3 6" id="KW-1133">Transmembrane helix</keyword>
<dbReference type="Gene3D" id="2.40.40.10">
    <property type="entry name" value="RlpA-like domain"/>
    <property type="match status" value="1"/>
</dbReference>
<keyword evidence="7" id="KW-0732">Signal</keyword>
<feature type="binding site" evidence="5">
    <location>
        <position position="277"/>
    </location>
    <ligand>
        <name>Zn(2+)</name>
        <dbReference type="ChEBI" id="CHEBI:29105"/>
    </ligand>
</feature>
<dbReference type="EMBL" id="JAANIU010000375">
    <property type="protein sequence ID" value="KAG1572731.1"/>
    <property type="molecule type" value="Genomic_DNA"/>
</dbReference>
<evidence type="ECO:0000313" key="10">
    <source>
        <dbReference type="Proteomes" id="UP000740926"/>
    </source>
</evidence>
<feature type="transmembrane region" description="Helical" evidence="6">
    <location>
        <begin position="424"/>
        <end position="445"/>
    </location>
</feature>
<dbReference type="AlphaFoldDB" id="A0A9P6Z825"/>
<keyword evidence="5" id="KW-0862">Zinc</keyword>
<feature type="chain" id="PRO_5040107443" description="RlpA-like protein double-psi beta-barrel domain-containing protein" evidence="7">
    <location>
        <begin position="21"/>
        <end position="461"/>
    </location>
</feature>
<proteinExistence type="predicted"/>
<dbReference type="Proteomes" id="UP000740926">
    <property type="component" value="Unassembled WGS sequence"/>
</dbReference>
<keyword evidence="4 6" id="KW-0472">Membrane</keyword>
<feature type="binding site" evidence="5">
    <location>
        <position position="427"/>
    </location>
    <ligand>
        <name>Zn(2+)</name>
        <dbReference type="ChEBI" id="CHEBI:29105"/>
    </ligand>
</feature>
<dbReference type="InterPro" id="IPR036908">
    <property type="entry name" value="RlpA-like_sf"/>
</dbReference>
<dbReference type="Pfam" id="PF03330">
    <property type="entry name" value="DPBB_1"/>
    <property type="match status" value="1"/>
</dbReference>
<protein>
    <recommendedName>
        <fullName evidence="8">RlpA-like protein double-psi beta-barrel domain-containing protein</fullName>
    </recommendedName>
</protein>
<keyword evidence="5" id="KW-0479">Metal-binding</keyword>
<dbReference type="GO" id="GO:0006882">
    <property type="term" value="P:intracellular zinc ion homeostasis"/>
    <property type="evidence" value="ECO:0007669"/>
    <property type="project" value="TreeGrafter"/>
</dbReference>
<evidence type="ECO:0000256" key="1">
    <source>
        <dbReference type="ARBA" id="ARBA00004141"/>
    </source>
</evidence>
<dbReference type="InterPro" id="IPR009009">
    <property type="entry name" value="RlpA-like_DPBB"/>
</dbReference>
<feature type="transmembrane region" description="Helical" evidence="6">
    <location>
        <begin position="226"/>
        <end position="245"/>
    </location>
</feature>
<name>A0A9P6Z825_9FUNG</name>
<evidence type="ECO:0000313" key="9">
    <source>
        <dbReference type="EMBL" id="KAG1572731.1"/>
    </source>
</evidence>
<reference evidence="9 10" key="1">
    <citation type="journal article" date="2020" name="Microb. Genom.">
        <title>Genetic diversity of clinical and environmental Mucorales isolates obtained from an investigation of mucormycosis cases among solid organ transplant recipients.</title>
        <authorList>
            <person name="Nguyen M.H."/>
            <person name="Kaul D."/>
            <person name="Muto C."/>
            <person name="Cheng S.J."/>
            <person name="Richter R.A."/>
            <person name="Bruno V.M."/>
            <person name="Liu G."/>
            <person name="Beyhan S."/>
            <person name="Sundermann A.J."/>
            <person name="Mounaud S."/>
            <person name="Pasculle A.W."/>
            <person name="Nierman W.C."/>
            <person name="Driscoll E."/>
            <person name="Cumbie R."/>
            <person name="Clancy C.J."/>
            <person name="Dupont C.L."/>
        </authorList>
    </citation>
    <scope>NUCLEOTIDE SEQUENCE [LARGE SCALE GENOMIC DNA]</scope>
    <source>
        <strain evidence="9 10">GL24</strain>
    </source>
</reference>
<keyword evidence="10" id="KW-1185">Reference proteome</keyword>
<accession>A0A9P6Z825</accession>
<dbReference type="InterPro" id="IPR004254">
    <property type="entry name" value="AdipoR/HlyIII-related"/>
</dbReference>
<feature type="transmembrane region" description="Helical" evidence="6">
    <location>
        <begin position="257"/>
        <end position="276"/>
    </location>
</feature>
<evidence type="ECO:0000259" key="8">
    <source>
        <dbReference type="Pfam" id="PF03330"/>
    </source>
</evidence>
<evidence type="ECO:0000256" key="5">
    <source>
        <dbReference type="PIRSR" id="PIRSR604254-1"/>
    </source>
</evidence>
<dbReference type="GO" id="GO:0046872">
    <property type="term" value="F:metal ion binding"/>
    <property type="evidence" value="ECO:0007669"/>
    <property type="project" value="UniProtKB-KW"/>
</dbReference>
<feature type="transmembrane region" description="Helical" evidence="6">
    <location>
        <begin position="387"/>
        <end position="404"/>
    </location>
</feature>
<gene>
    <name evidence="9" type="ORF">G6F50_003475</name>
</gene>
<feature type="binding site" evidence="5">
    <location>
        <position position="423"/>
    </location>
    <ligand>
        <name>Zn(2+)</name>
        <dbReference type="ChEBI" id="CHEBI:29105"/>
    </ligand>
</feature>
<evidence type="ECO:0000256" key="3">
    <source>
        <dbReference type="ARBA" id="ARBA00022989"/>
    </source>
</evidence>
<dbReference type="PANTHER" id="PTHR20855">
    <property type="entry name" value="ADIPOR/PROGESTIN RECEPTOR-RELATED"/>
    <property type="match status" value="1"/>
</dbReference>
<evidence type="ECO:0000256" key="6">
    <source>
        <dbReference type="SAM" id="Phobius"/>
    </source>
</evidence>
<feature type="transmembrane region" description="Helical" evidence="6">
    <location>
        <begin position="355"/>
        <end position="375"/>
    </location>
</feature>
<organism evidence="9 10">
    <name type="scientific">Rhizopus delemar</name>
    <dbReference type="NCBI Taxonomy" id="936053"/>
    <lineage>
        <taxon>Eukaryota</taxon>
        <taxon>Fungi</taxon>
        <taxon>Fungi incertae sedis</taxon>
        <taxon>Mucoromycota</taxon>
        <taxon>Mucoromycotina</taxon>
        <taxon>Mucoromycetes</taxon>
        <taxon>Mucorales</taxon>
        <taxon>Mucorineae</taxon>
        <taxon>Rhizopodaceae</taxon>
        <taxon>Rhizopus</taxon>
    </lineage>
</organism>
<comment type="subcellular location">
    <subcellularLocation>
        <location evidence="1">Membrane</location>
        <topology evidence="1">Multi-pass membrane protein</topology>
    </subcellularLocation>
</comment>
<dbReference type="CDD" id="cd22191">
    <property type="entry name" value="DPBB_RlpA_EXP_N-like"/>
    <property type="match status" value="1"/>
</dbReference>
<dbReference type="SUPFAM" id="SSF50685">
    <property type="entry name" value="Barwin-like endoglucanases"/>
    <property type="match status" value="1"/>
</dbReference>
<dbReference type="Pfam" id="PF03006">
    <property type="entry name" value="HlyIII"/>
    <property type="match status" value="1"/>
</dbReference>
<feature type="domain" description="RlpA-like protein double-psi beta-barrel" evidence="8">
    <location>
        <begin position="65"/>
        <end position="121"/>
    </location>
</feature>
<feature type="transmembrane region" description="Helical" evidence="6">
    <location>
        <begin position="296"/>
        <end position="313"/>
    </location>
</feature>
<evidence type="ECO:0000256" key="4">
    <source>
        <dbReference type="ARBA" id="ARBA00023136"/>
    </source>
</evidence>
<comment type="caution">
    <text evidence="9">The sequence shown here is derived from an EMBL/GenBank/DDBJ whole genome shotgun (WGS) entry which is preliminary data.</text>
</comment>
<dbReference type="PANTHER" id="PTHR20855:SF97">
    <property type="entry name" value="ADIPOR-LIKE RECEPTOR IZH3-RELATED"/>
    <property type="match status" value="1"/>
</dbReference>
<feature type="transmembrane region" description="Helical" evidence="6">
    <location>
        <begin position="325"/>
        <end position="343"/>
    </location>
</feature>
<dbReference type="GO" id="GO:0016020">
    <property type="term" value="C:membrane"/>
    <property type="evidence" value="ECO:0007669"/>
    <property type="project" value="UniProtKB-SubCell"/>
</dbReference>
<evidence type="ECO:0000256" key="2">
    <source>
        <dbReference type="ARBA" id="ARBA00022692"/>
    </source>
</evidence>